<name>A0ACB8F6P8_9SAUR</name>
<keyword evidence="2" id="KW-1185">Reference proteome</keyword>
<evidence type="ECO:0000313" key="2">
    <source>
        <dbReference type="Proteomes" id="UP000827872"/>
    </source>
</evidence>
<accession>A0ACB8F6P8</accession>
<evidence type="ECO:0000313" key="1">
    <source>
        <dbReference type="EMBL" id="KAH8001015.1"/>
    </source>
</evidence>
<dbReference type="EMBL" id="CM037618">
    <property type="protein sequence ID" value="KAH8001015.1"/>
    <property type="molecule type" value="Genomic_DNA"/>
</dbReference>
<gene>
    <name evidence="1" type="ORF">K3G42_030337</name>
</gene>
<organism evidence="1 2">
    <name type="scientific">Sphaerodactylus townsendi</name>
    <dbReference type="NCBI Taxonomy" id="933632"/>
    <lineage>
        <taxon>Eukaryota</taxon>
        <taxon>Metazoa</taxon>
        <taxon>Chordata</taxon>
        <taxon>Craniata</taxon>
        <taxon>Vertebrata</taxon>
        <taxon>Euteleostomi</taxon>
        <taxon>Lepidosauria</taxon>
        <taxon>Squamata</taxon>
        <taxon>Bifurcata</taxon>
        <taxon>Gekkota</taxon>
        <taxon>Sphaerodactylidae</taxon>
        <taxon>Sphaerodactylus</taxon>
    </lineage>
</organism>
<comment type="caution">
    <text evidence="1">The sequence shown here is derived from an EMBL/GenBank/DDBJ whole genome shotgun (WGS) entry which is preliminary data.</text>
</comment>
<proteinExistence type="predicted"/>
<sequence length="193" mass="20431">MLRLGCFIICVTSLSNLCVFGKSVTALGSDGAKHGFAQDNVVLPEKPPTRRQCKEKNSPPVNGKDKVSTAEGFPNANGQFVNKDGLSPEGKRTEDFSSSIVRPSTDQEGSSLEGNGKIVNGKDKVSTAEGFPNANGQFVNKDGLSPEGKRTEEFSSPIVRPSTDQEGSSLEGNGKILSPEGVPNSESQKWSEG</sequence>
<reference evidence="1" key="1">
    <citation type="submission" date="2021-08" db="EMBL/GenBank/DDBJ databases">
        <title>The first chromosome-level gecko genome reveals the dynamic sex chromosomes of Neotropical dwarf geckos (Sphaerodactylidae: Sphaerodactylus).</title>
        <authorList>
            <person name="Pinto B.J."/>
            <person name="Keating S.E."/>
            <person name="Gamble T."/>
        </authorList>
    </citation>
    <scope>NUCLEOTIDE SEQUENCE</scope>
    <source>
        <strain evidence="1">TG3544</strain>
    </source>
</reference>
<dbReference type="Proteomes" id="UP000827872">
    <property type="component" value="Linkage Group LG05"/>
</dbReference>
<protein>
    <submittedName>
        <fullName evidence="1">Uncharacterized protein</fullName>
    </submittedName>
</protein>